<reference evidence="1" key="1">
    <citation type="submission" date="2022-04" db="EMBL/GenBank/DDBJ databases">
        <title>Shinella lacus sp. nov., a novel member of the genus Shinella from water.</title>
        <authorList>
            <person name="Deng Y."/>
        </authorList>
    </citation>
    <scope>NUCLEOTIDE SEQUENCE</scope>
    <source>
        <strain evidence="1">JCM 31239</strain>
    </source>
</reference>
<organism evidence="1 2">
    <name type="scientific">Shinella curvata</name>
    <dbReference type="NCBI Taxonomy" id="1817964"/>
    <lineage>
        <taxon>Bacteria</taxon>
        <taxon>Pseudomonadati</taxon>
        <taxon>Pseudomonadota</taxon>
        <taxon>Alphaproteobacteria</taxon>
        <taxon>Hyphomicrobiales</taxon>
        <taxon>Rhizobiaceae</taxon>
        <taxon>Shinella</taxon>
    </lineage>
</organism>
<proteinExistence type="predicted"/>
<gene>
    <name evidence="1" type="ORF">GB928_025175</name>
</gene>
<dbReference type="Proteomes" id="UP001177080">
    <property type="component" value="Unassembled WGS sequence"/>
</dbReference>
<name>A0ABT8XMV8_9HYPH</name>
<dbReference type="RefSeq" id="WP_244763602.1">
    <property type="nucleotide sequence ID" value="NZ_JALJCJ010000008.1"/>
</dbReference>
<evidence type="ECO:0000313" key="1">
    <source>
        <dbReference type="EMBL" id="MDO6124490.1"/>
    </source>
</evidence>
<protein>
    <submittedName>
        <fullName evidence="1">Uncharacterized protein</fullName>
    </submittedName>
</protein>
<sequence>MGWVRIHPFIPNWPGGGDPPVFEINSNENGEAVVELAWDPQALLHPAKYPDLLRYYSSADGISGTMTRDRGGSMTVNVPGERITLNANRATWVMPKALWEAYVEESLKTLNSPPTSTFSRNLYYRVSVTPPGGSKAEIWPPDHALGAQRVTLPPPDDSGVIDKASAMAAPHIGILALSASAVSRVIPDGAAVQAMGGIPGFPKLWGTILTTIWNKLPESDPSRMSLAAVFAHPEFRRFTVAERGDVLRLWLFSSKIRKDIPVLLSRQAITGSAVQTPVLKKMALKGGKTLLSLLLDLLTVHIHPDLVVMTREELVADVLHEVLDPNGRVNQGAAGTCVPTSIQTMMITVNPAEYVRLQLGWLSSEAKVELANGSIVALPRGILQIARYAQPGAPGGTGFYARNYAELAFQGAAIKFAHAGSFPADTGDETSAKAMFAYVHKNGLLPDQTKRLLEALFAVTFTGSAVAPTNSSTTASTQSTIADGLFAALPTKQQQVLVATYWGVPPWGPPPAGQSYGAHAVLALRHEGGRLFFKNPQYAGSLPAGTDGGTASNPPRRYENVASTLESITDADLRKWIFWYFTPDTAII</sequence>
<comment type="caution">
    <text evidence="1">The sequence shown here is derived from an EMBL/GenBank/DDBJ whole genome shotgun (WGS) entry which is preliminary data.</text>
</comment>
<evidence type="ECO:0000313" key="2">
    <source>
        <dbReference type="Proteomes" id="UP001177080"/>
    </source>
</evidence>
<accession>A0ABT8XMV8</accession>
<dbReference type="EMBL" id="WHSC02000013">
    <property type="protein sequence ID" value="MDO6124490.1"/>
    <property type="molecule type" value="Genomic_DNA"/>
</dbReference>
<keyword evidence="2" id="KW-1185">Reference proteome</keyword>